<evidence type="ECO:0000256" key="9">
    <source>
        <dbReference type="SAM" id="Phobius"/>
    </source>
</evidence>
<keyword evidence="8" id="KW-0902">Two-component regulatory system</keyword>
<comment type="catalytic activity">
    <reaction evidence="1">
        <text>ATP + protein L-histidine = ADP + protein N-phospho-L-histidine.</text>
        <dbReference type="EC" id="2.7.13.3"/>
    </reaction>
</comment>
<keyword evidence="9" id="KW-0472">Membrane</keyword>
<keyword evidence="3" id="KW-0597">Phosphoprotein</keyword>
<reference evidence="12" key="1">
    <citation type="submission" date="2016-10" db="EMBL/GenBank/DDBJ databases">
        <authorList>
            <person name="Varghese N."/>
            <person name="Submissions S."/>
        </authorList>
    </citation>
    <scope>NUCLEOTIDE SEQUENCE [LARGE SCALE GENOMIC DNA]</scope>
    <source>
        <strain evidence="12">CGMCC 4.3147</strain>
    </source>
</reference>
<dbReference type="Pfam" id="PF07730">
    <property type="entry name" value="HisKA_3"/>
    <property type="match status" value="1"/>
</dbReference>
<dbReference type="SUPFAM" id="SSF55874">
    <property type="entry name" value="ATPase domain of HSP90 chaperone/DNA topoisomerase II/histidine kinase"/>
    <property type="match status" value="1"/>
</dbReference>
<dbReference type="CDD" id="cd16917">
    <property type="entry name" value="HATPase_UhpB-NarQ-NarX-like"/>
    <property type="match status" value="1"/>
</dbReference>
<keyword evidence="9" id="KW-1133">Transmembrane helix</keyword>
<accession>A0A1G9JD71</accession>
<dbReference type="GO" id="GO:0005524">
    <property type="term" value="F:ATP binding"/>
    <property type="evidence" value="ECO:0007669"/>
    <property type="project" value="UniProtKB-KW"/>
</dbReference>
<keyword evidence="12" id="KW-1185">Reference proteome</keyword>
<evidence type="ECO:0000256" key="4">
    <source>
        <dbReference type="ARBA" id="ARBA00022679"/>
    </source>
</evidence>
<dbReference type="STRING" id="380244.SAMN05216298_3558"/>
<evidence type="ECO:0000256" key="3">
    <source>
        <dbReference type="ARBA" id="ARBA00022553"/>
    </source>
</evidence>
<protein>
    <recommendedName>
        <fullName evidence="2">histidine kinase</fullName>
        <ecNumber evidence="2">2.7.13.3</ecNumber>
    </recommendedName>
</protein>
<evidence type="ECO:0000313" key="12">
    <source>
        <dbReference type="Proteomes" id="UP000198662"/>
    </source>
</evidence>
<feature type="transmembrane region" description="Helical" evidence="9">
    <location>
        <begin position="39"/>
        <end position="60"/>
    </location>
</feature>
<dbReference type="Pfam" id="PF02518">
    <property type="entry name" value="HATPase_c"/>
    <property type="match status" value="1"/>
</dbReference>
<proteinExistence type="predicted"/>
<dbReference type="InterPro" id="IPR050482">
    <property type="entry name" value="Sensor_HK_TwoCompSys"/>
</dbReference>
<dbReference type="PANTHER" id="PTHR24421">
    <property type="entry name" value="NITRATE/NITRITE SENSOR PROTEIN NARX-RELATED"/>
    <property type="match status" value="1"/>
</dbReference>
<dbReference type="EC" id="2.7.13.3" evidence="2"/>
<feature type="transmembrane region" description="Helical" evidence="9">
    <location>
        <begin position="66"/>
        <end position="85"/>
    </location>
</feature>
<sequence length="436" mass="46193">MAISRRERVRAWFAAELRPDGDGRDGLGKVLLASLRASGYGAVGAGFGILALYTIPILLLAGFLSLLGLGRVLVAPSMQWVRLLAGLERRRLHRLGHEIESPYAGPDADPPASLGELRADPSARRDLLWVFLHGTWGLIIGATLLQMPFISVRDVTYPLWWTFVPDSEQQILNGLIETNSQSTAVLGFATGIAVFVLWLLFGPKLLDLQARPGVHLLGPDPDIDLSERVARLTATRAAALDAHAVELRRIERALHDGAQNRIVAVAVLVGAAKREIPRDPDRAVDILGRAQDTVEDALAELRAVVRSILPPVLEDRGLAGALNALASDCPVPCTVDVDVPGRCPASVEATAYFVVAESLTNVAKHSRAAGASVEVRRRGNTLTVTVADDGRGGADAGAGSGLAGITRRVEALDGTATVTSPPGGPTEIRVELPCGS</sequence>
<name>A0A1G9JD71_9ACTN</name>
<keyword evidence="9" id="KW-0812">Transmembrane</keyword>
<dbReference type="InterPro" id="IPR003594">
    <property type="entry name" value="HATPase_dom"/>
</dbReference>
<dbReference type="AlphaFoldDB" id="A0A1G9JD71"/>
<dbReference type="RefSeq" id="WP_091052084.1">
    <property type="nucleotide sequence ID" value="NZ_FNGF01000005.1"/>
</dbReference>
<evidence type="ECO:0000256" key="8">
    <source>
        <dbReference type="ARBA" id="ARBA00023012"/>
    </source>
</evidence>
<dbReference type="SMART" id="SM00387">
    <property type="entry name" value="HATPase_c"/>
    <property type="match status" value="1"/>
</dbReference>
<dbReference type="GO" id="GO:0016020">
    <property type="term" value="C:membrane"/>
    <property type="evidence" value="ECO:0007669"/>
    <property type="project" value="InterPro"/>
</dbReference>
<evidence type="ECO:0000256" key="5">
    <source>
        <dbReference type="ARBA" id="ARBA00022741"/>
    </source>
</evidence>
<feature type="transmembrane region" description="Helical" evidence="9">
    <location>
        <begin position="182"/>
        <end position="201"/>
    </location>
</feature>
<evidence type="ECO:0000256" key="1">
    <source>
        <dbReference type="ARBA" id="ARBA00000085"/>
    </source>
</evidence>
<keyword evidence="7" id="KW-0067">ATP-binding</keyword>
<dbReference type="PANTHER" id="PTHR24421:SF10">
    <property type="entry name" value="NITRATE_NITRITE SENSOR PROTEIN NARQ"/>
    <property type="match status" value="1"/>
</dbReference>
<feature type="transmembrane region" description="Helical" evidence="9">
    <location>
        <begin position="127"/>
        <end position="150"/>
    </location>
</feature>
<dbReference type="InterPro" id="IPR036890">
    <property type="entry name" value="HATPase_C_sf"/>
</dbReference>
<dbReference type="Pfam" id="PF13796">
    <property type="entry name" value="Sensor"/>
    <property type="match status" value="1"/>
</dbReference>
<dbReference type="InterPro" id="IPR025828">
    <property type="entry name" value="Put_sensor_dom"/>
</dbReference>
<evidence type="ECO:0000256" key="7">
    <source>
        <dbReference type="ARBA" id="ARBA00022840"/>
    </source>
</evidence>
<dbReference type="Gene3D" id="3.30.565.10">
    <property type="entry name" value="Histidine kinase-like ATPase, C-terminal domain"/>
    <property type="match status" value="1"/>
</dbReference>
<dbReference type="GO" id="GO:0046983">
    <property type="term" value="F:protein dimerization activity"/>
    <property type="evidence" value="ECO:0007669"/>
    <property type="project" value="InterPro"/>
</dbReference>
<evidence type="ECO:0000256" key="2">
    <source>
        <dbReference type="ARBA" id="ARBA00012438"/>
    </source>
</evidence>
<evidence type="ECO:0000313" key="11">
    <source>
        <dbReference type="EMBL" id="SDL35064.1"/>
    </source>
</evidence>
<organism evidence="11 12">
    <name type="scientific">Glycomyces sambucus</name>
    <dbReference type="NCBI Taxonomy" id="380244"/>
    <lineage>
        <taxon>Bacteria</taxon>
        <taxon>Bacillati</taxon>
        <taxon>Actinomycetota</taxon>
        <taxon>Actinomycetes</taxon>
        <taxon>Glycomycetales</taxon>
        <taxon>Glycomycetaceae</taxon>
        <taxon>Glycomyces</taxon>
    </lineage>
</organism>
<dbReference type="OrthoDB" id="5242012at2"/>
<feature type="domain" description="Histidine kinase/HSP90-like ATPase" evidence="10">
    <location>
        <begin position="346"/>
        <end position="436"/>
    </location>
</feature>
<dbReference type="GO" id="GO:0000155">
    <property type="term" value="F:phosphorelay sensor kinase activity"/>
    <property type="evidence" value="ECO:0007669"/>
    <property type="project" value="InterPro"/>
</dbReference>
<evidence type="ECO:0000259" key="10">
    <source>
        <dbReference type="SMART" id="SM00387"/>
    </source>
</evidence>
<dbReference type="Gene3D" id="1.20.5.1930">
    <property type="match status" value="1"/>
</dbReference>
<dbReference type="InterPro" id="IPR011712">
    <property type="entry name" value="Sig_transdc_His_kin_sub3_dim/P"/>
</dbReference>
<dbReference type="Proteomes" id="UP000198662">
    <property type="component" value="Unassembled WGS sequence"/>
</dbReference>
<gene>
    <name evidence="11" type="ORF">SAMN05216298_3558</name>
</gene>
<evidence type="ECO:0000256" key="6">
    <source>
        <dbReference type="ARBA" id="ARBA00022777"/>
    </source>
</evidence>
<dbReference type="EMBL" id="FNGF01000005">
    <property type="protein sequence ID" value="SDL35064.1"/>
    <property type="molecule type" value="Genomic_DNA"/>
</dbReference>
<keyword evidence="4" id="KW-0808">Transferase</keyword>
<keyword evidence="5" id="KW-0547">Nucleotide-binding</keyword>
<keyword evidence="6 11" id="KW-0418">Kinase</keyword>